<evidence type="ECO:0000256" key="1">
    <source>
        <dbReference type="SAM" id="Coils"/>
    </source>
</evidence>
<evidence type="ECO:0000313" key="2">
    <source>
        <dbReference type="EMBL" id="RXZ54074.1"/>
    </source>
</evidence>
<dbReference type="AlphaFoldDB" id="A0A4Q2K398"/>
<keyword evidence="3" id="KW-1185">Reference proteome</keyword>
<keyword evidence="1" id="KW-0175">Coiled coil</keyword>
<proteinExistence type="predicted"/>
<dbReference type="Proteomes" id="UP000293345">
    <property type="component" value="Unassembled WGS sequence"/>
</dbReference>
<sequence length="711" mass="73620">MRRPFFSVAPGRLLRDESGLTTTGMVLALLLTLSLVFSSAQVYRIQSVSSRVQSVADAASLAAGNVVAEFMIAVRLCDAVALSLSLTSLTATGLGVVALCVPGAQAAGGKLIESGQKAGQARDKFSRTASEGLTRVQKALPFLSAVAAASVASANNPETSRYVAMAVLVPDSAPDIGVAAEGAAAAKARDAAASQAEDIKRLANEADAASREANEAKRQAFERDCGNRPGYCMQERAETLAGMKGSSNPVYSSVDAWSFSVALRRAQAYYPARLASEAPDGQGVEARARSELRKRFFAYASEELSRGYVVEKPEFRAYFPHLPKNTDEMRETTLYTDAVYPCTTEDGLPMLHAWSGCPRAAGFSSTASIAAMEGGGWKTCSECGFTAASMGKVAAASSSIDNGFEYHYEAVARAADAYQEAMQRAEPAKRAVKDRVADVLAALKEACSRVGDYRITARPPGSEGFVVLCANVGTDAPAKGFESTFVQATGQVGTRVAVSASTLVADPSGEGGNVISSLTDGLTQRGAPAGLAGVALDCWAGLLSAYANGQSSLTNVVREGLDGLPLIGASGLGDWAADELSGAVEAVGLQPANLDALRPAVVNAAHVAGSDKADSFCARLVELKRQAVAHPLMSNGVFSSLAASVRRDAFAGIDAAGGSVEVASIDVGGESVPIEISLPPAAREFAKGALGEAIDQLVSLYANVTGVRPWD</sequence>
<organism evidence="2 3">
    <name type="scientific">Senegalimassilia faecalis</name>
    <dbReference type="NCBI Taxonomy" id="2509433"/>
    <lineage>
        <taxon>Bacteria</taxon>
        <taxon>Bacillati</taxon>
        <taxon>Actinomycetota</taxon>
        <taxon>Coriobacteriia</taxon>
        <taxon>Coriobacteriales</taxon>
        <taxon>Coriobacteriaceae</taxon>
        <taxon>Senegalimassilia</taxon>
    </lineage>
</organism>
<comment type="caution">
    <text evidence="2">The sequence shown here is derived from an EMBL/GenBank/DDBJ whole genome shotgun (WGS) entry which is preliminary data.</text>
</comment>
<dbReference type="EMBL" id="SDPW01000001">
    <property type="protein sequence ID" value="RXZ54074.1"/>
    <property type="molecule type" value="Genomic_DNA"/>
</dbReference>
<name>A0A4Q2K398_9ACTN</name>
<evidence type="ECO:0000313" key="3">
    <source>
        <dbReference type="Proteomes" id="UP000293345"/>
    </source>
</evidence>
<dbReference type="RefSeq" id="WP_129424080.1">
    <property type="nucleotide sequence ID" value="NZ_SDPW01000001.1"/>
</dbReference>
<feature type="coiled-coil region" evidence="1">
    <location>
        <begin position="185"/>
        <end position="219"/>
    </location>
</feature>
<reference evidence="2 3" key="1">
    <citation type="submission" date="2019-01" db="EMBL/GenBank/DDBJ databases">
        <title>Senegalimassilia sp. nov. KGMB04484 isolated human feces.</title>
        <authorList>
            <person name="Han K.-I."/>
            <person name="Kim J.-S."/>
            <person name="Lee K.C."/>
            <person name="Suh M.K."/>
            <person name="Eom M.K."/>
            <person name="Lee J.H."/>
            <person name="Park S.-H."/>
            <person name="Kang S.W."/>
            <person name="Park J.-E."/>
            <person name="Oh B.S."/>
            <person name="Yu S.Y."/>
            <person name="Choi S.-H."/>
            <person name="Lee D.H."/>
            <person name="Yoon H."/>
            <person name="Kim B.-Y."/>
            <person name="Lee J.H."/>
            <person name="Lee J.-S."/>
        </authorList>
    </citation>
    <scope>NUCLEOTIDE SEQUENCE [LARGE SCALE GENOMIC DNA]</scope>
    <source>
        <strain evidence="2 3">KGMB04484</strain>
    </source>
</reference>
<gene>
    <name evidence="2" type="ORF">ET524_05995</name>
</gene>
<dbReference type="OrthoDB" id="3188104at2"/>
<accession>A0A4Q2K398</accession>
<protein>
    <submittedName>
        <fullName evidence="2">Molybdenum cofactor biosynthesis enzyme</fullName>
    </submittedName>
</protein>